<organism evidence="1 2">
    <name type="scientific">Populus alba</name>
    <name type="common">White poplar</name>
    <dbReference type="NCBI Taxonomy" id="43335"/>
    <lineage>
        <taxon>Eukaryota</taxon>
        <taxon>Viridiplantae</taxon>
        <taxon>Streptophyta</taxon>
        <taxon>Embryophyta</taxon>
        <taxon>Tracheophyta</taxon>
        <taxon>Spermatophyta</taxon>
        <taxon>Magnoliopsida</taxon>
        <taxon>eudicotyledons</taxon>
        <taxon>Gunneridae</taxon>
        <taxon>Pentapetalae</taxon>
        <taxon>rosids</taxon>
        <taxon>fabids</taxon>
        <taxon>Malpighiales</taxon>
        <taxon>Salicaceae</taxon>
        <taxon>Saliceae</taxon>
        <taxon>Populus</taxon>
    </lineage>
</organism>
<dbReference type="Proteomes" id="UP000309997">
    <property type="component" value="Unassembled WGS sequence"/>
</dbReference>
<accession>A0ACC4AYR0</accession>
<reference evidence="1 2" key="1">
    <citation type="journal article" date="2024" name="Plant Biotechnol. J.">
        <title>Genome and CRISPR/Cas9 system of a widespread forest tree (Populus alba) in the world.</title>
        <authorList>
            <person name="Liu Y.J."/>
            <person name="Jiang P.F."/>
            <person name="Han X.M."/>
            <person name="Li X.Y."/>
            <person name="Wang H.M."/>
            <person name="Wang Y.J."/>
            <person name="Wang X.X."/>
            <person name="Zeng Q.Y."/>
        </authorList>
    </citation>
    <scope>NUCLEOTIDE SEQUENCE [LARGE SCALE GENOMIC DNA]</scope>
    <source>
        <strain evidence="2">cv. PAL-ZL1</strain>
    </source>
</reference>
<protein>
    <submittedName>
        <fullName evidence="1">Uncharacterized protein</fullName>
    </submittedName>
</protein>
<evidence type="ECO:0000313" key="2">
    <source>
        <dbReference type="Proteomes" id="UP000309997"/>
    </source>
</evidence>
<dbReference type="EMBL" id="RCHU02000015">
    <property type="protein sequence ID" value="KAL3570933.1"/>
    <property type="molecule type" value="Genomic_DNA"/>
</dbReference>
<evidence type="ECO:0000313" key="1">
    <source>
        <dbReference type="EMBL" id="KAL3570933.1"/>
    </source>
</evidence>
<proteinExistence type="predicted"/>
<comment type="caution">
    <text evidence="1">The sequence shown here is derived from an EMBL/GenBank/DDBJ whole genome shotgun (WGS) entry which is preliminary data.</text>
</comment>
<gene>
    <name evidence="1" type="ORF">D5086_028182</name>
</gene>
<name>A0ACC4AYR0_POPAL</name>
<keyword evidence="2" id="KW-1185">Reference proteome</keyword>
<sequence>MSVFIPAPDGPTPVPIPPSTPVGVAVYGVVVVDGVAVEVVVLVGVVVTGVGVVVTGVGVVPTGVGVVPVPAALEKKKVSR</sequence>